<name>A0ABX0LK36_9BURK</name>
<evidence type="ECO:0000313" key="2">
    <source>
        <dbReference type="Proteomes" id="UP000785613"/>
    </source>
</evidence>
<accession>A0ABX0LK36</accession>
<keyword evidence="2" id="KW-1185">Reference proteome</keyword>
<evidence type="ECO:0000313" key="1">
    <source>
        <dbReference type="EMBL" id="NHZ34550.1"/>
    </source>
</evidence>
<sequence length="73" mass="8178">MSLFVWDRAASIGNSPRLRVRHMNVQATTPNLHYAAIDDDISRLSGSPGTVPEMGEIARLMLRRHVDHLESPN</sequence>
<dbReference type="EMBL" id="VUYU01000007">
    <property type="protein sequence ID" value="NHZ34550.1"/>
    <property type="molecule type" value="Genomic_DNA"/>
</dbReference>
<dbReference type="Proteomes" id="UP000785613">
    <property type="component" value="Unassembled WGS sequence"/>
</dbReference>
<proteinExistence type="predicted"/>
<reference evidence="1 2" key="1">
    <citation type="submission" date="2019-09" db="EMBL/GenBank/DDBJ databases">
        <title>Taxonomy of Antarctic Massilia spp.: description of Massilia rubra sp. nov., Massilia aquatica sp. nov., Massilia mucilaginosa sp. nov., Massilia frigida sp. nov. isolated from streams, lakes and regoliths.</title>
        <authorList>
            <person name="Holochova P."/>
            <person name="Sedlacek I."/>
            <person name="Kralova S."/>
            <person name="Maslanova I."/>
            <person name="Busse H.-J."/>
            <person name="Stankova E."/>
            <person name="Vrbovska V."/>
            <person name="Kovarovic V."/>
            <person name="Bartak M."/>
            <person name="Svec P."/>
            <person name="Pantucek R."/>
        </authorList>
    </citation>
    <scope>NUCLEOTIDE SEQUENCE [LARGE SCALE GENOMIC DNA]</scope>
    <source>
        <strain evidence="1 2">CCM 8692</strain>
    </source>
</reference>
<protein>
    <submittedName>
        <fullName evidence="1">Uncharacterized protein</fullName>
    </submittedName>
</protein>
<comment type="caution">
    <text evidence="1">The sequence shown here is derived from an EMBL/GenBank/DDBJ whole genome shotgun (WGS) entry which is preliminary data.</text>
</comment>
<gene>
    <name evidence="1" type="ORF">F0185_13250</name>
</gene>
<dbReference type="RefSeq" id="WP_167225123.1">
    <property type="nucleotide sequence ID" value="NZ_VUYU01000007.1"/>
</dbReference>
<organism evidence="1 2">
    <name type="scientific">Massilia rubra</name>
    <dbReference type="NCBI Taxonomy" id="2607910"/>
    <lineage>
        <taxon>Bacteria</taxon>
        <taxon>Pseudomonadati</taxon>
        <taxon>Pseudomonadota</taxon>
        <taxon>Betaproteobacteria</taxon>
        <taxon>Burkholderiales</taxon>
        <taxon>Oxalobacteraceae</taxon>
        <taxon>Telluria group</taxon>
        <taxon>Massilia</taxon>
    </lineage>
</organism>